<dbReference type="InterPro" id="IPR001289">
    <property type="entry name" value="NFYA"/>
</dbReference>
<comment type="subcellular location">
    <subcellularLocation>
        <location evidence="1 6">Nucleus</location>
    </subcellularLocation>
</comment>
<protein>
    <recommendedName>
        <fullName evidence="6">Transcriptional activator HAP2</fullName>
    </recommendedName>
</protein>
<evidence type="ECO:0000256" key="7">
    <source>
        <dbReference type="SAM" id="MobiDB-lite"/>
    </source>
</evidence>
<keyword evidence="5 6" id="KW-0539">Nucleus</keyword>
<reference evidence="8 9" key="1">
    <citation type="submission" date="2014-04" db="EMBL/GenBank/DDBJ databases">
        <authorList>
            <consortium name="DOE Joint Genome Institute"/>
            <person name="Kuo A."/>
            <person name="Zuccaro A."/>
            <person name="Kohler A."/>
            <person name="Nagy L.G."/>
            <person name="Floudas D."/>
            <person name="Copeland A."/>
            <person name="Barry K.W."/>
            <person name="Cichocki N."/>
            <person name="Veneault-Fourrey C."/>
            <person name="LaButti K."/>
            <person name="Lindquist E.A."/>
            <person name="Lipzen A."/>
            <person name="Lundell T."/>
            <person name="Morin E."/>
            <person name="Murat C."/>
            <person name="Sun H."/>
            <person name="Tunlid A."/>
            <person name="Henrissat B."/>
            <person name="Grigoriev I.V."/>
            <person name="Hibbett D.S."/>
            <person name="Martin F."/>
            <person name="Nordberg H.P."/>
            <person name="Cantor M.N."/>
            <person name="Hua S.X."/>
        </authorList>
    </citation>
    <scope>NUCLEOTIDE SEQUENCE [LARGE SCALE GENOMIC DNA]</scope>
    <source>
        <strain evidence="8 9">MAFF 305830</strain>
    </source>
</reference>
<evidence type="ECO:0000256" key="5">
    <source>
        <dbReference type="ARBA" id="ARBA00023242"/>
    </source>
</evidence>
<dbReference type="GO" id="GO:0003700">
    <property type="term" value="F:DNA-binding transcription factor activity"/>
    <property type="evidence" value="ECO:0007669"/>
    <property type="project" value="UniProtKB-UniRule"/>
</dbReference>
<dbReference type="OrthoDB" id="1097733at2759"/>
<comment type="function">
    <text evidence="6">Component of the sequence-specific heterotrimeric transcription factor (NF-Y) which specifically recognizes a 5'-CCAAT-3' box motif found in the promoters of its target genes.</text>
</comment>
<reference evidence="9" key="2">
    <citation type="submission" date="2015-01" db="EMBL/GenBank/DDBJ databases">
        <title>Evolutionary Origins and Diversification of the Mycorrhizal Mutualists.</title>
        <authorList>
            <consortium name="DOE Joint Genome Institute"/>
            <consortium name="Mycorrhizal Genomics Consortium"/>
            <person name="Kohler A."/>
            <person name="Kuo A."/>
            <person name="Nagy L.G."/>
            <person name="Floudas D."/>
            <person name="Copeland A."/>
            <person name="Barry K.W."/>
            <person name="Cichocki N."/>
            <person name="Veneault-Fourrey C."/>
            <person name="LaButti K."/>
            <person name="Lindquist E.A."/>
            <person name="Lipzen A."/>
            <person name="Lundell T."/>
            <person name="Morin E."/>
            <person name="Murat C."/>
            <person name="Riley R."/>
            <person name="Ohm R."/>
            <person name="Sun H."/>
            <person name="Tunlid A."/>
            <person name="Henrissat B."/>
            <person name="Grigoriev I.V."/>
            <person name="Hibbett D.S."/>
            <person name="Martin F."/>
        </authorList>
    </citation>
    <scope>NUCLEOTIDE SEQUENCE [LARGE SCALE GENOMIC DNA]</scope>
    <source>
        <strain evidence="9">MAFF 305830</strain>
    </source>
</reference>
<evidence type="ECO:0000256" key="3">
    <source>
        <dbReference type="ARBA" id="ARBA00023125"/>
    </source>
</evidence>
<dbReference type="PRINTS" id="PR00616">
    <property type="entry name" value="CCAATSUBUNTB"/>
</dbReference>
<dbReference type="Pfam" id="PF02045">
    <property type="entry name" value="CBFB_NFYA"/>
    <property type="match status" value="1"/>
</dbReference>
<comment type="similarity">
    <text evidence="6">Belongs to the NFYA/HAP2 subunit family.</text>
</comment>
<dbReference type="PROSITE" id="PS51152">
    <property type="entry name" value="NFYA_HAP2_2"/>
    <property type="match status" value="1"/>
</dbReference>
<evidence type="ECO:0000256" key="4">
    <source>
        <dbReference type="ARBA" id="ARBA00023163"/>
    </source>
</evidence>
<proteinExistence type="inferred from homology"/>
<evidence type="ECO:0000313" key="8">
    <source>
        <dbReference type="EMBL" id="KIM30643.1"/>
    </source>
</evidence>
<feature type="compositionally biased region" description="Polar residues" evidence="7">
    <location>
        <begin position="99"/>
        <end position="113"/>
    </location>
</feature>
<evidence type="ECO:0000313" key="9">
    <source>
        <dbReference type="Proteomes" id="UP000054097"/>
    </source>
</evidence>
<evidence type="ECO:0000256" key="1">
    <source>
        <dbReference type="ARBA" id="ARBA00004123"/>
    </source>
</evidence>
<feature type="region of interest" description="Disordered" evidence="7">
    <location>
        <begin position="47"/>
        <end position="138"/>
    </location>
</feature>
<accession>A0A0C2WX23</accession>
<feature type="compositionally biased region" description="Basic residues" evidence="7">
    <location>
        <begin position="53"/>
        <end position="68"/>
    </location>
</feature>
<dbReference type="Gene3D" id="6.10.250.2430">
    <property type="match status" value="1"/>
</dbReference>
<evidence type="ECO:0000256" key="6">
    <source>
        <dbReference type="RuleBase" id="RU367155"/>
    </source>
</evidence>
<dbReference type="SMART" id="SM00521">
    <property type="entry name" value="CBF"/>
    <property type="match status" value="1"/>
</dbReference>
<comment type="subunit">
    <text evidence="6">Heterotrimer.</text>
</comment>
<dbReference type="PANTHER" id="PTHR12632">
    <property type="entry name" value="TRANSCRIPTION FACTOR NF-Y ALPHA-RELATED"/>
    <property type="match status" value="1"/>
</dbReference>
<keyword evidence="4 6" id="KW-0804">Transcription</keyword>
<evidence type="ECO:0000256" key="2">
    <source>
        <dbReference type="ARBA" id="ARBA00023015"/>
    </source>
</evidence>
<dbReference type="GO" id="GO:0003677">
    <property type="term" value="F:DNA binding"/>
    <property type="evidence" value="ECO:0007669"/>
    <property type="project" value="UniProtKB-KW"/>
</dbReference>
<dbReference type="GO" id="GO:0005634">
    <property type="term" value="C:nucleus"/>
    <property type="evidence" value="ECO:0007669"/>
    <property type="project" value="UniProtKB-SubCell"/>
</dbReference>
<feature type="compositionally biased region" description="Polar residues" evidence="7">
    <location>
        <begin position="121"/>
        <end position="136"/>
    </location>
</feature>
<dbReference type="Proteomes" id="UP000054097">
    <property type="component" value="Unassembled WGS sequence"/>
</dbReference>
<keyword evidence="9" id="KW-1185">Reference proteome</keyword>
<gene>
    <name evidence="8" type="ORF">M408DRAFT_66182</name>
</gene>
<name>A0A0C2WX23_SERVB</name>
<dbReference type="STRING" id="933852.A0A0C2WX23"/>
<dbReference type="HOGENOM" id="CLU_1788004_0_0_1"/>
<organism evidence="8 9">
    <name type="scientific">Serendipita vermifera MAFF 305830</name>
    <dbReference type="NCBI Taxonomy" id="933852"/>
    <lineage>
        <taxon>Eukaryota</taxon>
        <taxon>Fungi</taxon>
        <taxon>Dikarya</taxon>
        <taxon>Basidiomycota</taxon>
        <taxon>Agaricomycotina</taxon>
        <taxon>Agaricomycetes</taxon>
        <taxon>Sebacinales</taxon>
        <taxon>Serendipitaceae</taxon>
        <taxon>Serendipita</taxon>
    </lineage>
</organism>
<dbReference type="EMBL" id="KN824284">
    <property type="protein sequence ID" value="KIM30643.1"/>
    <property type="molecule type" value="Genomic_DNA"/>
</dbReference>
<keyword evidence="3 6" id="KW-0238">DNA-binding</keyword>
<dbReference type="AlphaFoldDB" id="A0A0C2WX23"/>
<sequence length="145" mass="16276">MTDEISFGTTPAVQEMDEEPLYVNAKQYHRILKRRVARARLAEIQKLSTQRKPYLHQSRHNHAVRRPRGPGGRFLTAEEIAARKAQGQTDQDVEDDGIQNGSSESPVQESTPSPLDEMGSVSPTQLSSKKQHSVSTVRDVIRCQI</sequence>
<keyword evidence="2 6" id="KW-0805">Transcription regulation</keyword>